<keyword evidence="1" id="KW-0812">Transmembrane</keyword>
<sequence length="441" mass="50615">MRPTTVKAVVGRSSNTKKFKGRTYFLAGVFCAAAFFSAVYPFFYYSLSTDETVRRIDLKTSPSTQAQVTTLNVLLLEVHLEGNLGDEMETSPLLDFLKQNRPSFRVYTTVALSGWLEGHEKQLSYRSVREHDKIDRILTMETLLSNKTAINDEYDLVILAPGPWKPCRLRDEVWRNKSFRIHVLFAGSIISEPDPCKLEDVFKEWNPRVIVVREPRSLSKMQLLSKSYLNAHDPILSMSGDLTHTFRYSTATFEYWNKIYGDTTKYPGNVSIIFPRANNAEQSISFKSRAVVLRTWDKDDSNSSVTVPSNQVIFATSSAIEDSTVFQDWMYKYYDRFKQHQFVICDTVEQLFGLISTAQHVYTDRCHPGVAAHVLGVDFSILRYEEERDKLVGLRDLVYKERHSAESIRDIFNTKAFAILDDVLEKAALTRRNKASKIDNP</sequence>
<evidence type="ECO:0000259" key="2">
    <source>
        <dbReference type="Pfam" id="PF04230"/>
    </source>
</evidence>
<evidence type="ECO:0000256" key="1">
    <source>
        <dbReference type="SAM" id="Phobius"/>
    </source>
</evidence>
<keyword evidence="1" id="KW-0472">Membrane</keyword>
<reference evidence="3" key="1">
    <citation type="journal article" date="2021" name="Sci. Rep.">
        <title>Diploid genomic architecture of Nitzschia inconspicua, an elite biomass production diatom.</title>
        <authorList>
            <person name="Oliver A."/>
            <person name="Podell S."/>
            <person name="Pinowska A."/>
            <person name="Traller J.C."/>
            <person name="Smith S.R."/>
            <person name="McClure R."/>
            <person name="Beliaev A."/>
            <person name="Bohutskyi P."/>
            <person name="Hill E.A."/>
            <person name="Rabines A."/>
            <person name="Zheng H."/>
            <person name="Allen L.Z."/>
            <person name="Kuo A."/>
            <person name="Grigoriev I.V."/>
            <person name="Allen A.E."/>
            <person name="Hazlebeck D."/>
            <person name="Allen E.E."/>
        </authorList>
    </citation>
    <scope>NUCLEOTIDE SEQUENCE</scope>
    <source>
        <strain evidence="3">Hildebrandi</strain>
    </source>
</reference>
<evidence type="ECO:0000313" key="3">
    <source>
        <dbReference type="EMBL" id="KAG7352200.1"/>
    </source>
</evidence>
<dbReference type="GO" id="GO:0016740">
    <property type="term" value="F:transferase activity"/>
    <property type="evidence" value="ECO:0007669"/>
    <property type="project" value="UniProtKB-KW"/>
</dbReference>
<evidence type="ECO:0000313" key="4">
    <source>
        <dbReference type="Proteomes" id="UP000693970"/>
    </source>
</evidence>
<feature type="domain" description="Polysaccharide pyruvyl transferase" evidence="2">
    <location>
        <begin position="83"/>
        <end position="384"/>
    </location>
</feature>
<keyword evidence="3" id="KW-0808">Transferase</keyword>
<dbReference type="InterPro" id="IPR007345">
    <property type="entry name" value="Polysacch_pyruvyl_Trfase"/>
</dbReference>
<dbReference type="OrthoDB" id="10268080at2759"/>
<feature type="transmembrane region" description="Helical" evidence="1">
    <location>
        <begin position="24"/>
        <end position="45"/>
    </location>
</feature>
<protein>
    <submittedName>
        <fullName evidence="3">Polysaccharide pyruvyl transferase</fullName>
    </submittedName>
</protein>
<accession>A0A9K3KZZ3</accession>
<gene>
    <name evidence="3" type="ORF">IV203_008248</name>
</gene>
<reference evidence="3" key="2">
    <citation type="submission" date="2021-04" db="EMBL/GenBank/DDBJ databases">
        <authorList>
            <person name="Podell S."/>
        </authorList>
    </citation>
    <scope>NUCLEOTIDE SEQUENCE</scope>
    <source>
        <strain evidence="3">Hildebrandi</strain>
    </source>
</reference>
<organism evidence="3 4">
    <name type="scientific">Nitzschia inconspicua</name>
    <dbReference type="NCBI Taxonomy" id="303405"/>
    <lineage>
        <taxon>Eukaryota</taxon>
        <taxon>Sar</taxon>
        <taxon>Stramenopiles</taxon>
        <taxon>Ochrophyta</taxon>
        <taxon>Bacillariophyta</taxon>
        <taxon>Bacillariophyceae</taxon>
        <taxon>Bacillariophycidae</taxon>
        <taxon>Bacillariales</taxon>
        <taxon>Bacillariaceae</taxon>
        <taxon>Nitzschia</taxon>
    </lineage>
</organism>
<dbReference type="Proteomes" id="UP000693970">
    <property type="component" value="Unassembled WGS sequence"/>
</dbReference>
<dbReference type="AlphaFoldDB" id="A0A9K3KZZ3"/>
<comment type="caution">
    <text evidence="3">The sequence shown here is derived from an EMBL/GenBank/DDBJ whole genome shotgun (WGS) entry which is preliminary data.</text>
</comment>
<proteinExistence type="predicted"/>
<keyword evidence="1" id="KW-1133">Transmembrane helix</keyword>
<name>A0A9K3KZZ3_9STRA</name>
<dbReference type="EMBL" id="JAGRRH010000017">
    <property type="protein sequence ID" value="KAG7352200.1"/>
    <property type="molecule type" value="Genomic_DNA"/>
</dbReference>
<dbReference type="Pfam" id="PF04230">
    <property type="entry name" value="PS_pyruv_trans"/>
    <property type="match status" value="1"/>
</dbReference>
<keyword evidence="4" id="KW-1185">Reference proteome</keyword>